<accession>A0A6P2CQ72</accession>
<evidence type="ECO:0000256" key="1">
    <source>
        <dbReference type="ARBA" id="ARBA00023002"/>
    </source>
</evidence>
<evidence type="ECO:0000313" key="3">
    <source>
        <dbReference type="EMBL" id="TYC47071.1"/>
    </source>
</evidence>
<dbReference type="EMBL" id="SDGY01000001">
    <property type="protein sequence ID" value="TYC47071.1"/>
    <property type="molecule type" value="Genomic_DNA"/>
</dbReference>
<gene>
    <name evidence="3" type="ORF">ESZ47_02760</name>
</gene>
<feature type="domain" description="Pyrroline-5-carboxylate reductase catalytic N-terminal" evidence="2">
    <location>
        <begin position="30"/>
        <end position="73"/>
    </location>
</feature>
<evidence type="ECO:0000259" key="2">
    <source>
        <dbReference type="Pfam" id="PF03807"/>
    </source>
</evidence>
<reference evidence="3 4" key="1">
    <citation type="submission" date="2019-01" db="EMBL/GenBank/DDBJ databases">
        <title>Leuconostoc litchii sp. nov., a novel lactic acid bacterium isolated from lychee.</title>
        <authorList>
            <person name="Wang L.-T."/>
        </authorList>
    </citation>
    <scope>NUCLEOTIDE SEQUENCE [LARGE SCALE GENOMIC DNA]</scope>
    <source>
        <strain evidence="3 4">MB7</strain>
    </source>
</reference>
<dbReference type="OrthoDB" id="9786864at2"/>
<dbReference type="AlphaFoldDB" id="A0A6P2CQ72"/>
<dbReference type="Gene3D" id="3.40.50.720">
    <property type="entry name" value="NAD(P)-binding Rossmann-like Domain"/>
    <property type="match status" value="1"/>
</dbReference>
<keyword evidence="4" id="KW-1185">Reference proteome</keyword>
<protein>
    <submittedName>
        <fullName evidence="3">Diguanylate cyclase</fullName>
    </submittedName>
</protein>
<comment type="caution">
    <text evidence="3">The sequence shown here is derived from an EMBL/GenBank/DDBJ whole genome shotgun (WGS) entry which is preliminary data.</text>
</comment>
<dbReference type="Proteomes" id="UP000442244">
    <property type="component" value="Unassembled WGS sequence"/>
</dbReference>
<dbReference type="RefSeq" id="WP_148604523.1">
    <property type="nucleotide sequence ID" value="NZ_BSUV01000001.1"/>
</dbReference>
<dbReference type="GO" id="GO:0016491">
    <property type="term" value="F:oxidoreductase activity"/>
    <property type="evidence" value="ECO:0007669"/>
    <property type="project" value="UniProtKB-KW"/>
</dbReference>
<evidence type="ECO:0000313" key="4">
    <source>
        <dbReference type="Proteomes" id="UP000442244"/>
    </source>
</evidence>
<dbReference type="InterPro" id="IPR051267">
    <property type="entry name" value="STEAP_metalloreductase"/>
</dbReference>
<dbReference type="Pfam" id="PF03807">
    <property type="entry name" value="F420_oxidored"/>
    <property type="match status" value="1"/>
</dbReference>
<dbReference type="SUPFAM" id="SSF51735">
    <property type="entry name" value="NAD(P)-binding Rossmann-fold domains"/>
    <property type="match status" value="1"/>
</dbReference>
<name>A0A6P2CQ72_9LACO</name>
<keyword evidence="1" id="KW-0560">Oxidoreductase</keyword>
<dbReference type="InterPro" id="IPR036291">
    <property type="entry name" value="NAD(P)-bd_dom_sf"/>
</dbReference>
<proteinExistence type="predicted"/>
<sequence>MQVTIFGKGNMGQAIGQNFDKAGNDVNYITSSSKATHIGDLVVLAVPYSALENIAEEYKELFKGKVVVDITNPLNFKTWSELVVPADSSAAEELQEKLSDAIVLKAFNTNFAATLQTGRVGNQTTTVLVAGADEGKKLLTEALAGSSLNVLNAGPLKRARELEATGFLQMSLAASEQIGWTGGFAVIE</sequence>
<dbReference type="PANTHER" id="PTHR14239">
    <property type="entry name" value="DUDULIN-RELATED"/>
    <property type="match status" value="1"/>
</dbReference>
<organism evidence="3 4">
    <name type="scientific">Leuconostoc litchii</name>
    <dbReference type="NCBI Taxonomy" id="1981069"/>
    <lineage>
        <taxon>Bacteria</taxon>
        <taxon>Bacillati</taxon>
        <taxon>Bacillota</taxon>
        <taxon>Bacilli</taxon>
        <taxon>Lactobacillales</taxon>
        <taxon>Lactobacillaceae</taxon>
        <taxon>Leuconostoc</taxon>
    </lineage>
</organism>
<dbReference type="InterPro" id="IPR028939">
    <property type="entry name" value="P5C_Rdtase_cat_N"/>
</dbReference>